<dbReference type="AlphaFoldDB" id="A0A5R8WRX8"/>
<name>A0A5R8WRX8_9BACT</name>
<dbReference type="Proteomes" id="UP000305517">
    <property type="component" value="Unassembled WGS sequence"/>
</dbReference>
<feature type="region of interest" description="Disordered" evidence="1">
    <location>
        <begin position="478"/>
        <end position="498"/>
    </location>
</feature>
<accession>A0A5R8WRX8</accession>
<reference evidence="3 4" key="1">
    <citation type="submission" date="2019-05" db="EMBL/GenBank/DDBJ databases">
        <title>Hymenobacter edaphi sp. nov., isolated from abandoned arsenic-contaminated farmland soil.</title>
        <authorList>
            <person name="Nie L."/>
        </authorList>
    </citation>
    <scope>NUCLEOTIDE SEQUENCE [LARGE SCALE GENOMIC DNA]</scope>
    <source>
        <strain evidence="3 4">1-3-3-8</strain>
    </source>
</reference>
<evidence type="ECO:0000256" key="2">
    <source>
        <dbReference type="SAM" id="SignalP"/>
    </source>
</evidence>
<evidence type="ECO:0000313" key="4">
    <source>
        <dbReference type="Proteomes" id="UP000305517"/>
    </source>
</evidence>
<feature type="compositionally biased region" description="Polar residues" evidence="1">
    <location>
        <begin position="488"/>
        <end position="498"/>
    </location>
</feature>
<dbReference type="InterPro" id="IPR026444">
    <property type="entry name" value="Secre_tail"/>
</dbReference>
<gene>
    <name evidence="3" type="ORF">FDY95_07825</name>
</gene>
<organism evidence="3 4">
    <name type="scientific">Hymenobacter jeollabukensis</name>
    <dbReference type="NCBI Taxonomy" id="2025313"/>
    <lineage>
        <taxon>Bacteria</taxon>
        <taxon>Pseudomonadati</taxon>
        <taxon>Bacteroidota</taxon>
        <taxon>Cytophagia</taxon>
        <taxon>Cytophagales</taxon>
        <taxon>Hymenobacteraceae</taxon>
        <taxon>Hymenobacter</taxon>
    </lineage>
</organism>
<evidence type="ECO:0000256" key="1">
    <source>
        <dbReference type="SAM" id="MobiDB-lite"/>
    </source>
</evidence>
<feature type="chain" id="PRO_5024413948" evidence="2">
    <location>
        <begin position="24"/>
        <end position="587"/>
    </location>
</feature>
<proteinExistence type="predicted"/>
<evidence type="ECO:0000313" key="3">
    <source>
        <dbReference type="EMBL" id="TLM93933.1"/>
    </source>
</evidence>
<dbReference type="RefSeq" id="WP_138076392.1">
    <property type="nucleotide sequence ID" value="NZ_VAJM01000003.1"/>
</dbReference>
<sequence length="587" mass="63075">MNNYTFRGLLAAGAFLLTPAVHAQLLYDAATGELKASGSGTGLVTYNTGADVLPLAKGRRVQAMVYDTDQSGDNIPDHVRLSWDYNGAVGNLDLGGTSSGGELSDPDVILTNEGGYLLAKVVYLQLNASTGKHRTQYQVFSWDAGTSKFVPYASPNYVDLGQTVNSIGELREHASPNIDANITGYTAIVWEESIIEKSHVVVTSASYSMAYDVDIKYGYGYATVLTSNQQPYCSRGSIISGGALRLLDQSLAPDVAVGSQNHISFVYNHVYVDFKTYQTVSLLTVRQTTFTARCESQGDNPVFSASFNEVDKKEWAVGLSGVRIAASPLSTAPLDVEVVGNWAGGDCVVDRGPVSYWGISNVGKSGGAFRPGATSVIPDVNRELYSGQAVVTYSGADGYYTVAWVGQNYPGIGKSQDVWARQMKDGYPTYDGISRVHGESENNQNVPSIAGRNLYRETQYVFANDNGGRDIRYKLASSNAGQGPLSRPSASVEQPTSAAASDEALQVYPNPSTQATSFVFFLQPNEKGRTIEIMDLAGRKVDVIQLPAAAAGRQEVRWAKHLPAGSYTARLVTSLRSEVVKLEKAAE</sequence>
<dbReference type="NCBIfam" id="TIGR04183">
    <property type="entry name" value="Por_Secre_tail"/>
    <property type="match status" value="1"/>
</dbReference>
<keyword evidence="4" id="KW-1185">Reference proteome</keyword>
<dbReference type="OrthoDB" id="355609at2"/>
<dbReference type="EMBL" id="VAJM01000003">
    <property type="protein sequence ID" value="TLM93933.1"/>
    <property type="molecule type" value="Genomic_DNA"/>
</dbReference>
<comment type="caution">
    <text evidence="3">The sequence shown here is derived from an EMBL/GenBank/DDBJ whole genome shotgun (WGS) entry which is preliminary data.</text>
</comment>
<feature type="signal peptide" evidence="2">
    <location>
        <begin position="1"/>
        <end position="23"/>
    </location>
</feature>
<protein>
    <submittedName>
        <fullName evidence="3">T9SS type A sorting domain-containing protein</fullName>
    </submittedName>
</protein>
<keyword evidence="2" id="KW-0732">Signal</keyword>